<evidence type="ECO:0008006" key="3">
    <source>
        <dbReference type="Google" id="ProtNLM"/>
    </source>
</evidence>
<dbReference type="AlphaFoldDB" id="A0A1G8WM66"/>
<name>A0A1G8WM66_ACTMZ</name>
<evidence type="ECO:0000313" key="2">
    <source>
        <dbReference type="Proteomes" id="UP000199213"/>
    </source>
</evidence>
<evidence type="ECO:0000313" key="1">
    <source>
        <dbReference type="EMBL" id="SDJ79197.1"/>
    </source>
</evidence>
<organism evidence="1 2">
    <name type="scientific">Actinopolyspora mzabensis</name>
    <dbReference type="NCBI Taxonomy" id="995066"/>
    <lineage>
        <taxon>Bacteria</taxon>
        <taxon>Bacillati</taxon>
        <taxon>Actinomycetota</taxon>
        <taxon>Actinomycetes</taxon>
        <taxon>Actinopolysporales</taxon>
        <taxon>Actinopolysporaceae</taxon>
        <taxon>Actinopolyspora</taxon>
    </lineage>
</organism>
<accession>A0A1G8WM66</accession>
<proteinExistence type="predicted"/>
<reference evidence="2" key="1">
    <citation type="submission" date="2016-10" db="EMBL/GenBank/DDBJ databases">
        <authorList>
            <person name="Varghese N."/>
            <person name="Submissions S."/>
        </authorList>
    </citation>
    <scope>NUCLEOTIDE SEQUENCE [LARGE SCALE GENOMIC DNA]</scope>
    <source>
        <strain evidence="2">DSM 45460</strain>
    </source>
</reference>
<dbReference type="RefSeq" id="WP_245693772.1">
    <property type="nucleotide sequence ID" value="NZ_FNFM01000002.1"/>
</dbReference>
<protein>
    <recommendedName>
        <fullName evidence="3">PH domain-containing protein</fullName>
    </recommendedName>
</protein>
<sequence>MPSMPISSKFRERIQRFLETGERIRYVFPAEILGSISPGVVVVVSQQSITVLSTGIFNRSKPKGVLAKSPRGVRLGPVDTNAAAWFTFNGVHYEVDDEYVPVLNAADAELGSPDQVPQDPLPEL</sequence>
<gene>
    <name evidence="1" type="ORF">SAMN04487820_102114</name>
</gene>
<dbReference type="EMBL" id="FNFM01000002">
    <property type="protein sequence ID" value="SDJ79197.1"/>
    <property type="molecule type" value="Genomic_DNA"/>
</dbReference>
<keyword evidence="2" id="KW-1185">Reference proteome</keyword>
<dbReference type="Proteomes" id="UP000199213">
    <property type="component" value="Unassembled WGS sequence"/>
</dbReference>